<dbReference type="InterPro" id="IPR027911">
    <property type="entry name" value="DUF4604"/>
</dbReference>
<organism evidence="3 4">
    <name type="scientific">Plectosphaerella plurivora</name>
    <dbReference type="NCBI Taxonomy" id="936078"/>
    <lineage>
        <taxon>Eukaryota</taxon>
        <taxon>Fungi</taxon>
        <taxon>Dikarya</taxon>
        <taxon>Ascomycota</taxon>
        <taxon>Pezizomycotina</taxon>
        <taxon>Sordariomycetes</taxon>
        <taxon>Hypocreomycetidae</taxon>
        <taxon>Glomerellales</taxon>
        <taxon>Plectosphaerellaceae</taxon>
        <taxon>Plectosphaerella</taxon>
    </lineage>
</organism>
<evidence type="ECO:0000313" key="3">
    <source>
        <dbReference type="EMBL" id="KAH6670323.1"/>
    </source>
</evidence>
<protein>
    <recommendedName>
        <fullName evidence="2">DUF4604 domain-containing protein</fullName>
    </recommendedName>
</protein>
<gene>
    <name evidence="3" type="ORF">F5X68DRAFT_265064</name>
</gene>
<feature type="compositionally biased region" description="Basic residues" evidence="1">
    <location>
        <begin position="156"/>
        <end position="166"/>
    </location>
</feature>
<dbReference type="EMBL" id="JAGSXJ010000030">
    <property type="protein sequence ID" value="KAH6670323.1"/>
    <property type="molecule type" value="Genomic_DNA"/>
</dbReference>
<proteinExistence type="predicted"/>
<accession>A0A9P8V3C4</accession>
<feature type="compositionally biased region" description="Basic and acidic residues" evidence="1">
    <location>
        <begin position="142"/>
        <end position="155"/>
    </location>
</feature>
<dbReference type="Pfam" id="PF15377">
    <property type="entry name" value="DUF4604"/>
    <property type="match status" value="1"/>
</dbReference>
<feature type="domain" description="DUF4604" evidence="2">
    <location>
        <begin position="9"/>
        <end position="170"/>
    </location>
</feature>
<feature type="region of interest" description="Disordered" evidence="1">
    <location>
        <begin position="24"/>
        <end position="172"/>
    </location>
</feature>
<dbReference type="AlphaFoldDB" id="A0A9P8V3C4"/>
<comment type="caution">
    <text evidence="3">The sequence shown here is derived from an EMBL/GenBank/DDBJ whole genome shotgun (WGS) entry which is preliminary data.</text>
</comment>
<feature type="compositionally biased region" description="Acidic residues" evidence="1">
    <location>
        <begin position="54"/>
        <end position="67"/>
    </location>
</feature>
<evidence type="ECO:0000259" key="2">
    <source>
        <dbReference type="Pfam" id="PF15377"/>
    </source>
</evidence>
<evidence type="ECO:0000313" key="4">
    <source>
        <dbReference type="Proteomes" id="UP000770015"/>
    </source>
</evidence>
<dbReference type="OrthoDB" id="5388322at2759"/>
<keyword evidence="4" id="KW-1185">Reference proteome</keyword>
<evidence type="ECO:0000256" key="1">
    <source>
        <dbReference type="SAM" id="MobiDB-lite"/>
    </source>
</evidence>
<sequence>MPSPKISAKQLSYSSDLPPFLRALHAQAGGGSSAGPDPILAGRRRAAKKRSDSEEAEDQPLVVDEDGNVVQLNPDGSAPDAADAADTETSKTTNLEEGETRTKEKLAGIGAGRKRKVGKVVGDEGGAAEDKDKPESGGPGKTSEETSTKPAGSEKPKKKKTAKKIKLSFDPE</sequence>
<name>A0A9P8V3C4_9PEZI</name>
<reference evidence="3" key="1">
    <citation type="journal article" date="2021" name="Nat. Commun.">
        <title>Genetic determinants of endophytism in the Arabidopsis root mycobiome.</title>
        <authorList>
            <person name="Mesny F."/>
            <person name="Miyauchi S."/>
            <person name="Thiergart T."/>
            <person name="Pickel B."/>
            <person name="Atanasova L."/>
            <person name="Karlsson M."/>
            <person name="Huettel B."/>
            <person name="Barry K.W."/>
            <person name="Haridas S."/>
            <person name="Chen C."/>
            <person name="Bauer D."/>
            <person name="Andreopoulos W."/>
            <person name="Pangilinan J."/>
            <person name="LaButti K."/>
            <person name="Riley R."/>
            <person name="Lipzen A."/>
            <person name="Clum A."/>
            <person name="Drula E."/>
            <person name="Henrissat B."/>
            <person name="Kohler A."/>
            <person name="Grigoriev I.V."/>
            <person name="Martin F.M."/>
            <person name="Hacquard S."/>
        </authorList>
    </citation>
    <scope>NUCLEOTIDE SEQUENCE</scope>
    <source>
        <strain evidence="3">MPI-SDFR-AT-0117</strain>
    </source>
</reference>
<dbReference type="Proteomes" id="UP000770015">
    <property type="component" value="Unassembled WGS sequence"/>
</dbReference>